<dbReference type="RefSeq" id="WP_225675179.1">
    <property type="nucleotide sequence ID" value="NZ_JAEDAH010000060.1"/>
</dbReference>
<dbReference type="PANTHER" id="PTHR22893">
    <property type="entry name" value="NADH OXIDOREDUCTASE-RELATED"/>
    <property type="match status" value="1"/>
</dbReference>
<feature type="domain" description="NADH:flavin oxidoreductase/NADH oxidase N-terminal" evidence="1">
    <location>
        <begin position="7"/>
        <end position="334"/>
    </location>
</feature>
<evidence type="ECO:0000313" key="3">
    <source>
        <dbReference type="Proteomes" id="UP000714380"/>
    </source>
</evidence>
<comment type="caution">
    <text evidence="2">The sequence shown here is derived from an EMBL/GenBank/DDBJ whole genome shotgun (WGS) entry which is preliminary data.</text>
</comment>
<keyword evidence="3" id="KW-1185">Reference proteome</keyword>
<evidence type="ECO:0000313" key="2">
    <source>
        <dbReference type="EMBL" id="MCA6064319.1"/>
    </source>
</evidence>
<name>A0ABS7ZRN4_9GAMM</name>
<dbReference type="CDD" id="cd02933">
    <property type="entry name" value="OYE_like_FMN"/>
    <property type="match status" value="1"/>
</dbReference>
<proteinExistence type="predicted"/>
<protein>
    <submittedName>
        <fullName evidence="2">Alkene reductase</fullName>
    </submittedName>
</protein>
<dbReference type="InterPro" id="IPR013785">
    <property type="entry name" value="Aldolase_TIM"/>
</dbReference>
<sequence>MSSTQTLFTPVTLGNLELPNRFTMAPLTRCRAVDHLPNALMAEYYAQRASAGLLITECTMVSEDTSAFGNDPGVYSDQQIEAWKQVTAAVHAKGGRIFMQIWHAGRAAHPLLNGGKEAVAPSAVAINGELHTPQGKQPYTVPRELTHADIAAITDDFRRAAANAVAAGFDGVEIHAANGYLIDQFLRDGSNQRSDEYGGSLENRSRFLRGILDAVCAEIGAEKVGIRLSPLNSYNDMKDSDPLGWTAYMTKMLNQYQLAYLHLMRADFFAQQQGDVVSVAREQYQGHLMLNMGYSAEEAAAAIDNGQADSVAFGTGFLANPDLPERIQAGAELNTPDQDTFYTAGAEGYTDYPPMSA</sequence>
<gene>
    <name evidence="2" type="ORF">I9W95_11940</name>
</gene>
<reference evidence="2 3" key="1">
    <citation type="submission" date="2020-12" db="EMBL/GenBank/DDBJ databases">
        <title>Novel Thalassolituus-related marine hydrocarbonoclastic bacteria mediated algae-derived hydrocarbons mineralization in twilight zone of the northern South China Sea.</title>
        <authorList>
            <person name="Dong C."/>
        </authorList>
    </citation>
    <scope>NUCLEOTIDE SEQUENCE [LARGE SCALE GENOMIC DNA]</scope>
    <source>
        <strain evidence="2 3">IMCC1826</strain>
    </source>
</reference>
<dbReference type="Pfam" id="PF00724">
    <property type="entry name" value="Oxidored_FMN"/>
    <property type="match status" value="1"/>
</dbReference>
<dbReference type="Gene3D" id="3.20.20.70">
    <property type="entry name" value="Aldolase class I"/>
    <property type="match status" value="1"/>
</dbReference>
<dbReference type="EMBL" id="JAEDAH010000060">
    <property type="protein sequence ID" value="MCA6064319.1"/>
    <property type="molecule type" value="Genomic_DNA"/>
</dbReference>
<dbReference type="PANTHER" id="PTHR22893:SF91">
    <property type="entry name" value="NADPH DEHYDROGENASE 2-RELATED"/>
    <property type="match status" value="1"/>
</dbReference>
<evidence type="ECO:0000259" key="1">
    <source>
        <dbReference type="Pfam" id="PF00724"/>
    </source>
</evidence>
<dbReference type="SUPFAM" id="SSF51395">
    <property type="entry name" value="FMN-linked oxidoreductases"/>
    <property type="match status" value="1"/>
</dbReference>
<accession>A0ABS7ZRN4</accession>
<dbReference type="InterPro" id="IPR001155">
    <property type="entry name" value="OxRdtase_FMN_N"/>
</dbReference>
<dbReference type="Proteomes" id="UP000714380">
    <property type="component" value="Unassembled WGS sequence"/>
</dbReference>
<dbReference type="InterPro" id="IPR045247">
    <property type="entry name" value="Oye-like"/>
</dbReference>
<organism evidence="2 3">
    <name type="scientific">Thalassolituus marinus</name>
    <dbReference type="NCBI Taxonomy" id="671053"/>
    <lineage>
        <taxon>Bacteria</taxon>
        <taxon>Pseudomonadati</taxon>
        <taxon>Pseudomonadota</taxon>
        <taxon>Gammaproteobacteria</taxon>
        <taxon>Oceanospirillales</taxon>
        <taxon>Oceanospirillaceae</taxon>
        <taxon>Thalassolituus</taxon>
    </lineage>
</organism>